<sequence length="597" mass="64230">MGSAGEVVEISSDEEDVPIARKPLDDWLGKLLNDEADEINVDDFSDLMVMGELSAPPVPPQKMTKPGGCADDDDDDDDDEDCVVLDGDPDKAITVREEKGDGGDSSSDELQIVGGKGPVACRDFPHSRHLCSNLPFNTTFHAKHCGMCHCFVCDAPAPCNSWGQGVSLDDHCHATDKESRWKLLRQAFKCKSLPASHPEHRQNAVCPTMPSPRHQDIQCQVSVAQSELPLLSNISGSSFAKGTPLNVMNQNRPRHTSVRVSLNVERTISTQRGSLATRARRMTSNISTSQNTHSRGSFKRVGTVSPGHTIRNANLFGSTASTSIRPLMNKALPHVSQPVEAIPRTNTPHVSQQVQAIQRTNAFGGAVHKNAPQRSLSAPIVQGQLAPSCQVTLNGVHGIGAQLPRCTSLMTQRTQFLPDQVVDVSTQSWQDILASVASEMGVLDDSEYNSSTAEFQQPVRTSSQPLDAGANQREEGLHRESVASTLNLMTSNGHGLPSDVTGAESVASTLNLMTSNGHGLPSDMTGADIQANTPVQTTQTLYHLNYDSSLGPHEAHLDGGFVSPPADDLLAEAAHHRESSGLDSTGLIFDFELEDWT</sequence>
<dbReference type="InterPro" id="IPR053234">
    <property type="entry name" value="RPM1_Interactor"/>
</dbReference>
<organism evidence="2 3">
    <name type="scientific">Lolium multiflorum</name>
    <name type="common">Italian ryegrass</name>
    <name type="synonym">Lolium perenne subsp. multiflorum</name>
    <dbReference type="NCBI Taxonomy" id="4521"/>
    <lineage>
        <taxon>Eukaryota</taxon>
        <taxon>Viridiplantae</taxon>
        <taxon>Streptophyta</taxon>
        <taxon>Embryophyta</taxon>
        <taxon>Tracheophyta</taxon>
        <taxon>Spermatophyta</taxon>
        <taxon>Magnoliopsida</taxon>
        <taxon>Liliopsida</taxon>
        <taxon>Poales</taxon>
        <taxon>Poaceae</taxon>
        <taxon>BOP clade</taxon>
        <taxon>Pooideae</taxon>
        <taxon>Poodae</taxon>
        <taxon>Poeae</taxon>
        <taxon>Poeae Chloroplast Group 2 (Poeae type)</taxon>
        <taxon>Loliodinae</taxon>
        <taxon>Loliinae</taxon>
        <taxon>Lolium</taxon>
    </lineage>
</organism>
<evidence type="ECO:0008006" key="4">
    <source>
        <dbReference type="Google" id="ProtNLM"/>
    </source>
</evidence>
<proteinExistence type="predicted"/>
<dbReference type="PANTHER" id="PTHR33443">
    <property type="entry name" value="ZGC:112980"/>
    <property type="match status" value="1"/>
</dbReference>
<evidence type="ECO:0000313" key="3">
    <source>
        <dbReference type="Proteomes" id="UP001231189"/>
    </source>
</evidence>
<feature type="region of interest" description="Disordered" evidence="1">
    <location>
        <begin position="450"/>
        <end position="477"/>
    </location>
</feature>
<dbReference type="EMBL" id="JAUUTY010000001">
    <property type="protein sequence ID" value="KAK1694695.1"/>
    <property type="molecule type" value="Genomic_DNA"/>
</dbReference>
<gene>
    <name evidence="2" type="ORF">QYE76_011392</name>
</gene>
<name>A0AAD8TZ42_LOLMU</name>
<feature type="compositionally biased region" description="Acidic residues" evidence="1">
    <location>
        <begin position="70"/>
        <end position="80"/>
    </location>
</feature>
<keyword evidence="3" id="KW-1185">Reference proteome</keyword>
<dbReference type="Proteomes" id="UP001231189">
    <property type="component" value="Unassembled WGS sequence"/>
</dbReference>
<accession>A0AAD8TZ42</accession>
<feature type="compositionally biased region" description="Polar residues" evidence="1">
    <location>
        <begin position="450"/>
        <end position="465"/>
    </location>
</feature>
<protein>
    <recommendedName>
        <fullName evidence="4">RPM1 interacting protein 13</fullName>
    </recommendedName>
</protein>
<reference evidence="2" key="1">
    <citation type="submission" date="2023-07" db="EMBL/GenBank/DDBJ databases">
        <title>A chromosome-level genome assembly of Lolium multiflorum.</title>
        <authorList>
            <person name="Chen Y."/>
            <person name="Copetti D."/>
            <person name="Kolliker R."/>
            <person name="Studer B."/>
        </authorList>
    </citation>
    <scope>NUCLEOTIDE SEQUENCE</scope>
    <source>
        <strain evidence="2">02402/16</strain>
        <tissue evidence="2">Leaf</tissue>
    </source>
</reference>
<feature type="region of interest" description="Disordered" evidence="1">
    <location>
        <begin position="51"/>
        <end position="80"/>
    </location>
</feature>
<dbReference type="AlphaFoldDB" id="A0AAD8TZ42"/>
<dbReference type="PANTHER" id="PTHR33443:SF38">
    <property type="entry name" value="EXPRESSED PROTEIN"/>
    <property type="match status" value="1"/>
</dbReference>
<evidence type="ECO:0000313" key="2">
    <source>
        <dbReference type="EMBL" id="KAK1694695.1"/>
    </source>
</evidence>
<evidence type="ECO:0000256" key="1">
    <source>
        <dbReference type="SAM" id="MobiDB-lite"/>
    </source>
</evidence>
<comment type="caution">
    <text evidence="2">The sequence shown here is derived from an EMBL/GenBank/DDBJ whole genome shotgun (WGS) entry which is preliminary data.</text>
</comment>